<reference evidence="2 3" key="1">
    <citation type="submission" date="2019-07" db="EMBL/GenBank/DDBJ databases">
        <title>WGS assembly of Gossypium tomentosum.</title>
        <authorList>
            <person name="Chen Z.J."/>
            <person name="Sreedasyam A."/>
            <person name="Ando A."/>
            <person name="Song Q."/>
            <person name="De L."/>
            <person name="Hulse-Kemp A."/>
            <person name="Ding M."/>
            <person name="Ye W."/>
            <person name="Kirkbride R."/>
            <person name="Jenkins J."/>
            <person name="Plott C."/>
            <person name="Lovell J."/>
            <person name="Lin Y.-M."/>
            <person name="Vaughn R."/>
            <person name="Liu B."/>
            <person name="Li W."/>
            <person name="Simpson S."/>
            <person name="Scheffler B."/>
            <person name="Saski C."/>
            <person name="Grover C."/>
            <person name="Hu G."/>
            <person name="Conover J."/>
            <person name="Carlson J."/>
            <person name="Shu S."/>
            <person name="Boston L."/>
            <person name="Williams M."/>
            <person name="Peterson D."/>
            <person name="Mcgee K."/>
            <person name="Jones D."/>
            <person name="Wendel J."/>
            <person name="Stelly D."/>
            <person name="Grimwood J."/>
            <person name="Schmutz J."/>
        </authorList>
    </citation>
    <scope>NUCLEOTIDE SEQUENCE [LARGE SCALE GENOMIC DNA]</scope>
    <source>
        <strain evidence="2">7179.01</strain>
    </source>
</reference>
<gene>
    <name evidence="2" type="ORF">ES332_D06G211000v1</name>
</gene>
<keyword evidence="3" id="KW-1185">Reference proteome</keyword>
<sequence>MFLFLFLVLLPSRRPFYLLVAVIFCISLIESPYLFRLLWHFDSSMKTSVIFCRGLELIWENQIRFELEENTGGVKGSWACGEGVCLN</sequence>
<dbReference type="AlphaFoldDB" id="A0A5D2KM04"/>
<accession>A0A5D2KM04</accession>
<feature type="transmembrane region" description="Helical" evidence="1">
    <location>
        <begin position="16"/>
        <end position="35"/>
    </location>
</feature>
<organism evidence="2 3">
    <name type="scientific">Gossypium tomentosum</name>
    <name type="common">Hawaiian cotton</name>
    <name type="synonym">Gossypium sandvicense</name>
    <dbReference type="NCBI Taxonomy" id="34277"/>
    <lineage>
        <taxon>Eukaryota</taxon>
        <taxon>Viridiplantae</taxon>
        <taxon>Streptophyta</taxon>
        <taxon>Embryophyta</taxon>
        <taxon>Tracheophyta</taxon>
        <taxon>Spermatophyta</taxon>
        <taxon>Magnoliopsida</taxon>
        <taxon>eudicotyledons</taxon>
        <taxon>Gunneridae</taxon>
        <taxon>Pentapetalae</taxon>
        <taxon>rosids</taxon>
        <taxon>malvids</taxon>
        <taxon>Malvales</taxon>
        <taxon>Malvaceae</taxon>
        <taxon>Malvoideae</taxon>
        <taxon>Gossypium</taxon>
    </lineage>
</organism>
<evidence type="ECO:0000313" key="3">
    <source>
        <dbReference type="Proteomes" id="UP000322667"/>
    </source>
</evidence>
<evidence type="ECO:0000256" key="1">
    <source>
        <dbReference type="SAM" id="Phobius"/>
    </source>
</evidence>
<keyword evidence="1" id="KW-0472">Membrane</keyword>
<protein>
    <submittedName>
        <fullName evidence="2">Uncharacterized protein</fullName>
    </submittedName>
</protein>
<dbReference type="EMBL" id="CM017628">
    <property type="protein sequence ID" value="TYH67772.1"/>
    <property type="molecule type" value="Genomic_DNA"/>
</dbReference>
<evidence type="ECO:0000313" key="2">
    <source>
        <dbReference type="EMBL" id="TYH67772.1"/>
    </source>
</evidence>
<name>A0A5D2KM04_GOSTO</name>
<keyword evidence="1" id="KW-1133">Transmembrane helix</keyword>
<keyword evidence="1" id="KW-0812">Transmembrane</keyword>
<proteinExistence type="predicted"/>
<dbReference type="Proteomes" id="UP000322667">
    <property type="component" value="Chromosome D06"/>
</dbReference>